<accession>A0A9N9HFC6</accession>
<name>A0A9N9HFC6_9GLOM</name>
<evidence type="ECO:0000256" key="1">
    <source>
        <dbReference type="SAM" id="MobiDB-lite"/>
    </source>
</evidence>
<evidence type="ECO:0000313" key="3">
    <source>
        <dbReference type="Proteomes" id="UP000789739"/>
    </source>
</evidence>
<dbReference type="Proteomes" id="UP000789739">
    <property type="component" value="Unassembled WGS sequence"/>
</dbReference>
<proteinExistence type="predicted"/>
<organism evidence="2 3">
    <name type="scientific">Paraglomus brasilianum</name>
    <dbReference type="NCBI Taxonomy" id="144538"/>
    <lineage>
        <taxon>Eukaryota</taxon>
        <taxon>Fungi</taxon>
        <taxon>Fungi incertae sedis</taxon>
        <taxon>Mucoromycota</taxon>
        <taxon>Glomeromycotina</taxon>
        <taxon>Glomeromycetes</taxon>
        <taxon>Paraglomerales</taxon>
        <taxon>Paraglomeraceae</taxon>
        <taxon>Paraglomus</taxon>
    </lineage>
</organism>
<feature type="region of interest" description="Disordered" evidence="1">
    <location>
        <begin position="75"/>
        <end position="104"/>
    </location>
</feature>
<dbReference type="AlphaFoldDB" id="A0A9N9HFC6"/>
<evidence type="ECO:0000313" key="2">
    <source>
        <dbReference type="EMBL" id="CAG8676185.1"/>
    </source>
</evidence>
<feature type="non-terminal residue" evidence="2">
    <location>
        <position position="1"/>
    </location>
</feature>
<keyword evidence="3" id="KW-1185">Reference proteome</keyword>
<protein>
    <submittedName>
        <fullName evidence="2">5117_t:CDS:1</fullName>
    </submittedName>
</protein>
<reference evidence="2" key="1">
    <citation type="submission" date="2021-06" db="EMBL/GenBank/DDBJ databases">
        <authorList>
            <person name="Kallberg Y."/>
            <person name="Tangrot J."/>
            <person name="Rosling A."/>
        </authorList>
    </citation>
    <scope>NUCLEOTIDE SEQUENCE</scope>
    <source>
        <strain evidence="2">BR232B</strain>
    </source>
</reference>
<sequence length="104" mass="11737">WLSQHPHSRQREVRTPNELFTPLQSGHQLDRQNSVQDMLGVLPIEQSEYVQSQAYPPTGITNISQLQANIQQASLQQGNFDRSGNGFPDKSSRMETDVQSSQSQ</sequence>
<comment type="caution">
    <text evidence="2">The sequence shown here is derived from an EMBL/GenBank/DDBJ whole genome shotgun (WGS) entry which is preliminary data.</text>
</comment>
<dbReference type="EMBL" id="CAJVPI010005912">
    <property type="protein sequence ID" value="CAG8676185.1"/>
    <property type="molecule type" value="Genomic_DNA"/>
</dbReference>
<gene>
    <name evidence="2" type="ORF">PBRASI_LOCUS11559</name>
</gene>
<dbReference type="OrthoDB" id="10531936at2759"/>
<feature type="non-terminal residue" evidence="2">
    <location>
        <position position="104"/>
    </location>
</feature>